<name>A0ABT5TI99_9RHOB</name>
<dbReference type="EMBL" id="JAQZSM010000045">
    <property type="protein sequence ID" value="MDD7973653.1"/>
    <property type="molecule type" value="Genomic_DNA"/>
</dbReference>
<feature type="transmembrane region" description="Helical" evidence="11">
    <location>
        <begin position="327"/>
        <end position="346"/>
    </location>
</feature>
<comment type="caution">
    <text evidence="12">The sequence shown here is derived from an EMBL/GenBank/DDBJ whole genome shotgun (WGS) entry which is preliminary data.</text>
</comment>
<keyword evidence="13" id="KW-1185">Reference proteome</keyword>
<sequence length="359" mass="37701">MALAVELAESQLLTDPTTSNISPDASASTGISIGGLLRSPASGAFMGFAVVFIIFSVFGFGRNFLSVPGVTTWVNYASLVGIIAIPVGFLMIAGELDISTGAVLPASTMTVAIVSGHYEMPVLVGVIAALSVGAAIGFVNGFIVTRTQVPSFIVTLATLFAVAGLTLYLSILFINTTNSFYHAPDWAKSLFGGKFYGFNSSVFWWFGLICGFVFFLHYSPKGSWVFALGGDQGSAHNAGIPVKRLKIGLFMLCSMSTAFAGVLQVITFNSATSQANFGLIFNTIISVVVGGVLLTGGFGTVIGIVFGALTLAIVTQAIGFTNIDRNLSFLIIGVMLLIAVLMNDTFRKVATNWSASKKK</sequence>
<evidence type="ECO:0000256" key="8">
    <source>
        <dbReference type="ARBA" id="ARBA00023136"/>
    </source>
</evidence>
<dbReference type="PANTHER" id="PTHR32196:SF32">
    <property type="entry name" value="XYLOSE TRANSPORT SYSTEM PERMEASE PROTEIN XYLH"/>
    <property type="match status" value="1"/>
</dbReference>
<keyword evidence="5" id="KW-0762">Sugar transport</keyword>
<evidence type="ECO:0000313" key="12">
    <source>
        <dbReference type="EMBL" id="MDD7973653.1"/>
    </source>
</evidence>
<evidence type="ECO:0000256" key="2">
    <source>
        <dbReference type="ARBA" id="ARBA00022448"/>
    </source>
</evidence>
<reference evidence="12" key="1">
    <citation type="submission" date="2023-02" db="EMBL/GenBank/DDBJ databases">
        <title>Description of Roseinatronobacter alkalisoli sp. nov., an alkaliphilic bacerium isolated from soda soil.</title>
        <authorList>
            <person name="Wei W."/>
        </authorList>
    </citation>
    <scope>NUCLEOTIDE SEQUENCE</scope>
    <source>
        <strain evidence="12">HJB301</strain>
    </source>
</reference>
<evidence type="ECO:0000256" key="11">
    <source>
        <dbReference type="SAM" id="Phobius"/>
    </source>
</evidence>
<feature type="transmembrane region" description="Helical" evidence="11">
    <location>
        <begin position="122"/>
        <end position="143"/>
    </location>
</feature>
<evidence type="ECO:0000313" key="13">
    <source>
        <dbReference type="Proteomes" id="UP001431784"/>
    </source>
</evidence>
<keyword evidence="3" id="KW-1003">Cell membrane</keyword>
<keyword evidence="2" id="KW-0813">Transport</keyword>
<feature type="transmembrane region" description="Helical" evidence="11">
    <location>
        <begin position="195"/>
        <end position="218"/>
    </location>
</feature>
<dbReference type="Proteomes" id="UP001431784">
    <property type="component" value="Unassembled WGS sequence"/>
</dbReference>
<comment type="subcellular location">
    <subcellularLocation>
        <location evidence="1">Cell membrane</location>
        <topology evidence="1">Multi-pass membrane protein</topology>
    </subcellularLocation>
</comment>
<dbReference type="InterPro" id="IPR001851">
    <property type="entry name" value="ABC_transp_permease"/>
</dbReference>
<feature type="transmembrane region" description="Helical" evidence="11">
    <location>
        <begin position="41"/>
        <end position="61"/>
    </location>
</feature>
<evidence type="ECO:0000256" key="9">
    <source>
        <dbReference type="ARBA" id="ARBA00035611"/>
    </source>
</evidence>
<evidence type="ECO:0000256" key="6">
    <source>
        <dbReference type="ARBA" id="ARBA00022692"/>
    </source>
</evidence>
<evidence type="ECO:0000256" key="10">
    <source>
        <dbReference type="ARBA" id="ARBA00035686"/>
    </source>
</evidence>
<evidence type="ECO:0000256" key="4">
    <source>
        <dbReference type="ARBA" id="ARBA00022519"/>
    </source>
</evidence>
<keyword evidence="6 11" id="KW-0812">Transmembrane</keyword>
<evidence type="ECO:0000256" key="3">
    <source>
        <dbReference type="ARBA" id="ARBA00022475"/>
    </source>
</evidence>
<keyword evidence="4" id="KW-0997">Cell inner membrane</keyword>
<evidence type="ECO:0000256" key="5">
    <source>
        <dbReference type="ARBA" id="ARBA00022597"/>
    </source>
</evidence>
<gene>
    <name evidence="12" type="ORF">PUT78_21570</name>
</gene>
<keyword evidence="8 11" id="KW-0472">Membrane</keyword>
<feature type="transmembrane region" description="Helical" evidence="11">
    <location>
        <begin position="149"/>
        <end position="174"/>
    </location>
</feature>
<dbReference type="PANTHER" id="PTHR32196">
    <property type="entry name" value="ABC TRANSPORTER PERMEASE PROTEIN YPHD-RELATED-RELATED"/>
    <property type="match status" value="1"/>
</dbReference>
<organism evidence="12 13">
    <name type="scientific">Roseinatronobacter alkalisoli</name>
    <dbReference type="NCBI Taxonomy" id="3028235"/>
    <lineage>
        <taxon>Bacteria</taxon>
        <taxon>Pseudomonadati</taxon>
        <taxon>Pseudomonadota</taxon>
        <taxon>Alphaproteobacteria</taxon>
        <taxon>Rhodobacterales</taxon>
        <taxon>Paracoccaceae</taxon>
        <taxon>Roseinatronobacter</taxon>
    </lineage>
</organism>
<proteinExistence type="predicted"/>
<dbReference type="CDD" id="cd06579">
    <property type="entry name" value="TM_PBP1_transp_AraH_like"/>
    <property type="match status" value="1"/>
</dbReference>
<evidence type="ECO:0000256" key="1">
    <source>
        <dbReference type="ARBA" id="ARBA00004651"/>
    </source>
</evidence>
<comment type="function">
    <text evidence="9">Part of the binding-protein-dependent transport system for D-xylose. Probably responsible for the translocation of the substrate across the membrane.</text>
</comment>
<protein>
    <recommendedName>
        <fullName evidence="10">Xylose transport system permease protein XylH</fullName>
    </recommendedName>
</protein>
<dbReference type="Pfam" id="PF02653">
    <property type="entry name" value="BPD_transp_2"/>
    <property type="match status" value="1"/>
</dbReference>
<feature type="transmembrane region" description="Helical" evidence="11">
    <location>
        <begin position="73"/>
        <end position="92"/>
    </location>
</feature>
<accession>A0ABT5TI99</accession>
<evidence type="ECO:0000256" key="7">
    <source>
        <dbReference type="ARBA" id="ARBA00022989"/>
    </source>
</evidence>
<keyword evidence="7 11" id="KW-1133">Transmembrane helix</keyword>
<feature type="transmembrane region" description="Helical" evidence="11">
    <location>
        <begin position="247"/>
        <end position="268"/>
    </location>
</feature>